<keyword evidence="1" id="KW-0812">Transmembrane</keyword>
<protein>
    <submittedName>
        <fullName evidence="2">Uncharacterized protein</fullName>
    </submittedName>
</protein>
<proteinExistence type="predicted"/>
<dbReference type="Proteomes" id="UP000800096">
    <property type="component" value="Unassembled WGS sequence"/>
</dbReference>
<evidence type="ECO:0000313" key="2">
    <source>
        <dbReference type="EMBL" id="KAF1917131.1"/>
    </source>
</evidence>
<keyword evidence="3" id="KW-1185">Reference proteome</keyword>
<accession>A0A6A5QMX3</accession>
<gene>
    <name evidence="2" type="ORF">BDU57DRAFT_256513</name>
</gene>
<dbReference type="AlphaFoldDB" id="A0A6A5QMX3"/>
<keyword evidence="1" id="KW-0472">Membrane</keyword>
<sequence>MGQTELRDLRSCSAHGYVIAYLHGVVLLMSMSGFRLSHPKTHIVVASNTIPRTRSTDAKGMPRIPNDVGTPGATGLFVLRQHLHSSTLPYLATNLCQDTICK</sequence>
<keyword evidence="1" id="KW-1133">Transmembrane helix</keyword>
<evidence type="ECO:0000256" key="1">
    <source>
        <dbReference type="SAM" id="Phobius"/>
    </source>
</evidence>
<name>A0A6A5QMX3_AMPQU</name>
<organism evidence="2 3">
    <name type="scientific">Ampelomyces quisqualis</name>
    <name type="common">Powdery mildew agent</name>
    <dbReference type="NCBI Taxonomy" id="50730"/>
    <lineage>
        <taxon>Eukaryota</taxon>
        <taxon>Fungi</taxon>
        <taxon>Dikarya</taxon>
        <taxon>Ascomycota</taxon>
        <taxon>Pezizomycotina</taxon>
        <taxon>Dothideomycetes</taxon>
        <taxon>Pleosporomycetidae</taxon>
        <taxon>Pleosporales</taxon>
        <taxon>Pleosporineae</taxon>
        <taxon>Phaeosphaeriaceae</taxon>
        <taxon>Ampelomyces</taxon>
    </lineage>
</organism>
<evidence type="ECO:0000313" key="3">
    <source>
        <dbReference type="Proteomes" id="UP000800096"/>
    </source>
</evidence>
<reference evidence="2" key="1">
    <citation type="journal article" date="2020" name="Stud. Mycol.">
        <title>101 Dothideomycetes genomes: a test case for predicting lifestyles and emergence of pathogens.</title>
        <authorList>
            <person name="Haridas S."/>
            <person name="Albert R."/>
            <person name="Binder M."/>
            <person name="Bloem J."/>
            <person name="Labutti K."/>
            <person name="Salamov A."/>
            <person name="Andreopoulos B."/>
            <person name="Baker S."/>
            <person name="Barry K."/>
            <person name="Bills G."/>
            <person name="Bluhm B."/>
            <person name="Cannon C."/>
            <person name="Castanera R."/>
            <person name="Culley D."/>
            <person name="Daum C."/>
            <person name="Ezra D."/>
            <person name="Gonzalez J."/>
            <person name="Henrissat B."/>
            <person name="Kuo A."/>
            <person name="Liang C."/>
            <person name="Lipzen A."/>
            <person name="Lutzoni F."/>
            <person name="Magnuson J."/>
            <person name="Mondo S."/>
            <person name="Nolan M."/>
            <person name="Ohm R."/>
            <person name="Pangilinan J."/>
            <person name="Park H.-J."/>
            <person name="Ramirez L."/>
            <person name="Alfaro M."/>
            <person name="Sun H."/>
            <person name="Tritt A."/>
            <person name="Yoshinaga Y."/>
            <person name="Zwiers L.-H."/>
            <person name="Turgeon B."/>
            <person name="Goodwin S."/>
            <person name="Spatafora J."/>
            <person name="Crous P."/>
            <person name="Grigoriev I."/>
        </authorList>
    </citation>
    <scope>NUCLEOTIDE SEQUENCE</scope>
    <source>
        <strain evidence="2">HMLAC05119</strain>
    </source>
</reference>
<dbReference type="EMBL" id="ML979135">
    <property type="protein sequence ID" value="KAF1917131.1"/>
    <property type="molecule type" value="Genomic_DNA"/>
</dbReference>
<feature type="transmembrane region" description="Helical" evidence="1">
    <location>
        <begin position="14"/>
        <end position="34"/>
    </location>
</feature>